<comment type="caution">
    <text evidence="7">The sequence shown here is derived from an EMBL/GenBank/DDBJ whole genome shotgun (WGS) entry which is preliminary data.</text>
</comment>
<keyword evidence="4" id="KW-0862">Zinc</keyword>
<evidence type="ECO:0000256" key="1">
    <source>
        <dbReference type="ARBA" id="ARBA00022723"/>
    </source>
</evidence>
<feature type="compositionally biased region" description="Basic residues" evidence="5">
    <location>
        <begin position="254"/>
        <end position="264"/>
    </location>
</feature>
<dbReference type="Proteomes" id="UP000438429">
    <property type="component" value="Unassembled WGS sequence"/>
</dbReference>
<feature type="compositionally biased region" description="Polar residues" evidence="5">
    <location>
        <begin position="25"/>
        <end position="55"/>
    </location>
</feature>
<feature type="region of interest" description="Disordered" evidence="5">
    <location>
        <begin position="355"/>
        <end position="464"/>
    </location>
</feature>
<dbReference type="Pfam" id="PF05715">
    <property type="entry name" value="zf-piccolo"/>
    <property type="match status" value="1"/>
</dbReference>
<evidence type="ECO:0000313" key="8">
    <source>
        <dbReference type="Proteomes" id="UP000438429"/>
    </source>
</evidence>
<feature type="region of interest" description="Disordered" evidence="5">
    <location>
        <begin position="1"/>
        <end position="58"/>
    </location>
</feature>
<dbReference type="GO" id="GO:0035418">
    <property type="term" value="P:protein localization to synapse"/>
    <property type="evidence" value="ECO:0007669"/>
    <property type="project" value="TreeGrafter"/>
</dbReference>
<keyword evidence="3" id="KW-0863">Zinc-finger</keyword>
<dbReference type="InterPro" id="IPR052098">
    <property type="entry name" value="Presynaptic_Scaffold_Bsn/Pclo"/>
</dbReference>
<feature type="compositionally biased region" description="Low complexity" evidence="5">
    <location>
        <begin position="355"/>
        <end position="384"/>
    </location>
</feature>
<feature type="compositionally biased region" description="Gly residues" evidence="5">
    <location>
        <begin position="8"/>
        <end position="17"/>
    </location>
</feature>
<dbReference type="InterPro" id="IPR008899">
    <property type="entry name" value="Znf_piccolo"/>
</dbReference>
<dbReference type="EMBL" id="VEVO01000010">
    <property type="protein sequence ID" value="KAF0036789.1"/>
    <property type="molecule type" value="Genomic_DNA"/>
</dbReference>
<dbReference type="GO" id="GO:0098982">
    <property type="term" value="C:GABA-ergic synapse"/>
    <property type="evidence" value="ECO:0007669"/>
    <property type="project" value="TreeGrafter"/>
</dbReference>
<dbReference type="GO" id="GO:0008270">
    <property type="term" value="F:zinc ion binding"/>
    <property type="evidence" value="ECO:0007669"/>
    <property type="project" value="UniProtKB-KW"/>
</dbReference>
<dbReference type="GO" id="GO:0098978">
    <property type="term" value="C:glutamatergic synapse"/>
    <property type="evidence" value="ECO:0007669"/>
    <property type="project" value="TreeGrafter"/>
</dbReference>
<dbReference type="PANTHER" id="PTHR14113:SF1">
    <property type="entry name" value="PROTEIN BASSOON"/>
    <property type="match status" value="1"/>
</dbReference>
<reference evidence="7 8" key="1">
    <citation type="submission" date="2019-06" db="EMBL/GenBank/DDBJ databases">
        <title>Draft genomes of female and male turbot (Scophthalmus maximus).</title>
        <authorList>
            <person name="Xu H."/>
            <person name="Xu X.-W."/>
            <person name="Shao C."/>
            <person name="Chen S."/>
        </authorList>
    </citation>
    <scope>NUCLEOTIDE SEQUENCE [LARGE SCALE GENOMIC DNA]</scope>
    <source>
        <strain evidence="7">Ysfricsl-2016a</strain>
        <tissue evidence="7">Blood</tissue>
    </source>
</reference>
<evidence type="ECO:0000256" key="4">
    <source>
        <dbReference type="ARBA" id="ARBA00022833"/>
    </source>
</evidence>
<feature type="compositionally biased region" description="Polar residues" evidence="5">
    <location>
        <begin position="396"/>
        <end position="406"/>
    </location>
</feature>
<dbReference type="GO" id="GO:0030424">
    <property type="term" value="C:axon"/>
    <property type="evidence" value="ECO:0007669"/>
    <property type="project" value="TreeGrafter"/>
</dbReference>
<evidence type="ECO:0000256" key="5">
    <source>
        <dbReference type="SAM" id="MobiDB-lite"/>
    </source>
</evidence>
<protein>
    <recommendedName>
        <fullName evidence="6">Zinc finger piccolo-type domain-containing protein</fullName>
    </recommendedName>
</protein>
<keyword evidence="2" id="KW-0677">Repeat</keyword>
<dbReference type="PANTHER" id="PTHR14113">
    <property type="entry name" value="PICCOLO/BASSOON"/>
    <property type="match status" value="1"/>
</dbReference>
<name>A0A6A4SVU5_SCOMX</name>
<evidence type="ECO:0000256" key="3">
    <source>
        <dbReference type="ARBA" id="ARBA00022771"/>
    </source>
</evidence>
<gene>
    <name evidence="7" type="ORF">F2P81_012101</name>
</gene>
<dbReference type="GO" id="GO:0048788">
    <property type="term" value="C:cytoskeleton of presynaptic active zone"/>
    <property type="evidence" value="ECO:0007669"/>
    <property type="project" value="TreeGrafter"/>
</dbReference>
<evidence type="ECO:0000259" key="6">
    <source>
        <dbReference type="Pfam" id="PF05715"/>
    </source>
</evidence>
<organism evidence="7 8">
    <name type="scientific">Scophthalmus maximus</name>
    <name type="common">Turbot</name>
    <name type="synonym">Psetta maxima</name>
    <dbReference type="NCBI Taxonomy" id="52904"/>
    <lineage>
        <taxon>Eukaryota</taxon>
        <taxon>Metazoa</taxon>
        <taxon>Chordata</taxon>
        <taxon>Craniata</taxon>
        <taxon>Vertebrata</taxon>
        <taxon>Euteleostomi</taxon>
        <taxon>Actinopterygii</taxon>
        <taxon>Neopterygii</taxon>
        <taxon>Teleostei</taxon>
        <taxon>Neoteleostei</taxon>
        <taxon>Acanthomorphata</taxon>
        <taxon>Carangaria</taxon>
        <taxon>Pleuronectiformes</taxon>
        <taxon>Pleuronectoidei</taxon>
        <taxon>Scophthalmidae</taxon>
        <taxon>Scophthalmus</taxon>
    </lineage>
</organism>
<proteinExistence type="predicted"/>
<dbReference type="GO" id="GO:1904071">
    <property type="term" value="P:presynaptic active zone assembly"/>
    <property type="evidence" value="ECO:0007669"/>
    <property type="project" value="TreeGrafter"/>
</dbReference>
<evidence type="ECO:0000313" key="7">
    <source>
        <dbReference type="EMBL" id="KAF0036789.1"/>
    </source>
</evidence>
<feature type="compositionally biased region" description="Low complexity" evidence="5">
    <location>
        <begin position="241"/>
        <end position="253"/>
    </location>
</feature>
<evidence type="ECO:0000256" key="2">
    <source>
        <dbReference type="ARBA" id="ARBA00022737"/>
    </source>
</evidence>
<sequence>MGHSPAGSGVGGHGGQSPGQHASRRNLQVDFSGSRTGRSPSASPDRSVTPTSPYSVPQIAPMPSSKLCPVCTSTELSNPPAVPNYNTCTQCKATVCNQCGFNPNPHLTEVQGLFIGRQQDEINTRLRQTNHCGRCCCWCVSCPFVAENIGPGVIHVYLVHTLWSLALMLQANECASVAASIKYSIQAHSQVKKLIYYSNYLLAPPPIRYLTIRPSLHKIQQSQHDSKSHNSKSPQHNSKSHNTTANRQNTTANRHNKTAKHTIANRHNTTENHTTANRHNTTASHTTQQQITQHNSKSPKHNSKSPQQNSKSHNSKSPQHDRKSQQQRITQQQITKQQITQQQITRQQITRQQIATTRQQVTQHNSKSHNTTANRHNTTANHTTANRHNKTANHTIANRHNTTENCNNSKSHNSKSHDSKSHNSKSHNSKSHDSKSHNSKSHNSKSQNSKSLQHKSPQHNLLSQSFFKAKTAKAYCF</sequence>
<dbReference type="AlphaFoldDB" id="A0A6A4SVU5"/>
<keyword evidence="1" id="KW-0479">Metal-binding</keyword>
<feature type="domain" description="Zinc finger piccolo-type" evidence="6">
    <location>
        <begin position="67"/>
        <end position="111"/>
    </location>
</feature>
<feature type="compositionally biased region" description="Low complexity" evidence="5">
    <location>
        <begin position="265"/>
        <end position="287"/>
    </location>
</feature>
<dbReference type="GO" id="GO:0098882">
    <property type="term" value="F:structural constituent of presynaptic active zone"/>
    <property type="evidence" value="ECO:0007669"/>
    <property type="project" value="TreeGrafter"/>
</dbReference>
<feature type="region of interest" description="Disordered" evidence="5">
    <location>
        <begin position="218"/>
        <end position="334"/>
    </location>
</feature>
<accession>A0A6A4SVU5</accession>